<evidence type="ECO:0000256" key="1">
    <source>
        <dbReference type="ARBA" id="ARBA00005381"/>
    </source>
</evidence>
<dbReference type="RefSeq" id="WP_091672640.1">
    <property type="nucleotide sequence ID" value="NZ_FOKG01000005.1"/>
</dbReference>
<name>A0A1I0YUA9_9PSEU</name>
<feature type="region of interest" description="Disordered" evidence="2">
    <location>
        <begin position="340"/>
        <end position="408"/>
    </location>
</feature>
<sequence length="408" mass="45460">MTEEHRSRGQPASEARRTRPVDSLATGELQQRLERILLGGRRKYTRLQVAAKTGIPEERTRRLWRALGFATVNDDEVVFTDADVEAVRIADGLVQAGLVDPSLETSVTRALGQHLSRLAEWQVHLLWTLITENQELGQNERQVARLVDQVLPELEKVQSFVWRRHLAAYAGRALASPDEDLQARTEAVGFVDMVGYTRLTRRIDESELNEVLERFEAIASEVIAEHRGRVVKMIGDEVLFVADSPYDGAEIALTLTERTRADDGLPAVRAGLASGRVLNRFGDVYGSVVNLAARLTSLARPDTILVDKEMANALADEPGYELRTRRPVSVRGYHRLRPSALRRAKQQPDSSGLFESGQQLAAELLGLTPTTSEPPKAKPEPEVRDEKSDAEAEDGESAPRTKGRRKRR</sequence>
<proteinExistence type="inferred from homology"/>
<dbReference type="GO" id="GO:0035556">
    <property type="term" value="P:intracellular signal transduction"/>
    <property type="evidence" value="ECO:0007669"/>
    <property type="project" value="InterPro"/>
</dbReference>
<dbReference type="STRING" id="490629.SAMN05216266_105330"/>
<dbReference type="PANTHER" id="PTHR43081:SF1">
    <property type="entry name" value="ADENYLATE CYCLASE, TERMINAL-DIFFERENTIATION SPECIFIC"/>
    <property type="match status" value="1"/>
</dbReference>
<accession>A0A1I0YUA9</accession>
<dbReference type="Gene3D" id="3.30.70.1230">
    <property type="entry name" value="Nucleotide cyclase"/>
    <property type="match status" value="1"/>
</dbReference>
<comment type="similarity">
    <text evidence="1">Belongs to the adenylyl cyclase class-3 family.</text>
</comment>
<feature type="region of interest" description="Disordered" evidence="2">
    <location>
        <begin position="1"/>
        <end position="24"/>
    </location>
</feature>
<dbReference type="PANTHER" id="PTHR43081">
    <property type="entry name" value="ADENYLATE CYCLASE, TERMINAL-DIFFERENTIATION SPECIFIC-RELATED"/>
    <property type="match status" value="1"/>
</dbReference>
<dbReference type="GO" id="GO:0004016">
    <property type="term" value="F:adenylate cyclase activity"/>
    <property type="evidence" value="ECO:0007669"/>
    <property type="project" value="UniProtKB-ARBA"/>
</dbReference>
<dbReference type="InterPro" id="IPR001054">
    <property type="entry name" value="A/G_cyclase"/>
</dbReference>
<dbReference type="OrthoDB" id="310836at2"/>
<dbReference type="SUPFAM" id="SSF55073">
    <property type="entry name" value="Nucleotide cyclase"/>
    <property type="match status" value="1"/>
</dbReference>
<dbReference type="Proteomes" id="UP000243799">
    <property type="component" value="Unassembled WGS sequence"/>
</dbReference>
<gene>
    <name evidence="4" type="ORF">SAMN05216266_105330</name>
</gene>
<dbReference type="PROSITE" id="PS50125">
    <property type="entry name" value="GUANYLATE_CYCLASE_2"/>
    <property type="match status" value="1"/>
</dbReference>
<evidence type="ECO:0000256" key="2">
    <source>
        <dbReference type="SAM" id="MobiDB-lite"/>
    </source>
</evidence>
<dbReference type="EMBL" id="FOKG01000005">
    <property type="protein sequence ID" value="SFB16801.1"/>
    <property type="molecule type" value="Genomic_DNA"/>
</dbReference>
<evidence type="ECO:0000313" key="4">
    <source>
        <dbReference type="EMBL" id="SFB16801.1"/>
    </source>
</evidence>
<dbReference type="InterPro" id="IPR050697">
    <property type="entry name" value="Adenylyl/Guanylyl_Cyclase_3/4"/>
</dbReference>
<dbReference type="Pfam" id="PF16701">
    <property type="entry name" value="Ad_Cy_reg"/>
    <property type="match status" value="1"/>
</dbReference>
<evidence type="ECO:0000259" key="3">
    <source>
        <dbReference type="PROSITE" id="PS50125"/>
    </source>
</evidence>
<protein>
    <submittedName>
        <fullName evidence="4">Adenylate cyclase</fullName>
    </submittedName>
</protein>
<dbReference type="AlphaFoldDB" id="A0A1I0YUA9"/>
<dbReference type="Pfam" id="PF00211">
    <property type="entry name" value="Guanylate_cyc"/>
    <property type="match status" value="1"/>
</dbReference>
<evidence type="ECO:0000313" key="5">
    <source>
        <dbReference type="Proteomes" id="UP000243799"/>
    </source>
</evidence>
<feature type="domain" description="Guanylate cyclase" evidence="3">
    <location>
        <begin position="187"/>
        <end position="296"/>
    </location>
</feature>
<keyword evidence="5" id="KW-1185">Reference proteome</keyword>
<dbReference type="InterPro" id="IPR029787">
    <property type="entry name" value="Nucleotide_cyclase"/>
</dbReference>
<feature type="compositionally biased region" description="Basic and acidic residues" evidence="2">
    <location>
        <begin position="375"/>
        <end position="390"/>
    </location>
</feature>
<reference evidence="5" key="1">
    <citation type="submission" date="2016-10" db="EMBL/GenBank/DDBJ databases">
        <authorList>
            <person name="Varghese N."/>
            <person name="Submissions S."/>
        </authorList>
    </citation>
    <scope>NUCLEOTIDE SEQUENCE [LARGE SCALE GENOMIC DNA]</scope>
    <source>
        <strain evidence="5">CGMCC 4.3568</strain>
    </source>
</reference>
<dbReference type="GO" id="GO:0009190">
    <property type="term" value="P:cyclic nucleotide biosynthetic process"/>
    <property type="evidence" value="ECO:0007669"/>
    <property type="project" value="InterPro"/>
</dbReference>
<organism evidence="4 5">
    <name type="scientific">Amycolatopsis marina</name>
    <dbReference type="NCBI Taxonomy" id="490629"/>
    <lineage>
        <taxon>Bacteria</taxon>
        <taxon>Bacillati</taxon>
        <taxon>Actinomycetota</taxon>
        <taxon>Actinomycetes</taxon>
        <taxon>Pseudonocardiales</taxon>
        <taxon>Pseudonocardiaceae</taxon>
        <taxon>Amycolatopsis</taxon>
    </lineage>
</organism>
<dbReference type="InterPro" id="IPR032026">
    <property type="entry name" value="Ad_Cy_reg"/>
</dbReference>
<dbReference type="CDD" id="cd07302">
    <property type="entry name" value="CHD"/>
    <property type="match status" value="1"/>
</dbReference>